<protein>
    <recommendedName>
        <fullName evidence="7">Amino acid transporter transmembrane domain-containing protein</fullName>
    </recommendedName>
</protein>
<feature type="transmembrane region" description="Helical" evidence="6">
    <location>
        <begin position="175"/>
        <end position="196"/>
    </location>
</feature>
<feature type="transmembrane region" description="Helical" evidence="6">
    <location>
        <begin position="358"/>
        <end position="379"/>
    </location>
</feature>
<evidence type="ECO:0000313" key="9">
    <source>
        <dbReference type="Proteomes" id="UP001329430"/>
    </source>
</evidence>
<evidence type="ECO:0000256" key="5">
    <source>
        <dbReference type="ARBA" id="ARBA00023136"/>
    </source>
</evidence>
<dbReference type="EMBL" id="JAVRBK010000003">
    <property type="protein sequence ID" value="KAK5646942.1"/>
    <property type="molecule type" value="Genomic_DNA"/>
</dbReference>
<evidence type="ECO:0000259" key="7">
    <source>
        <dbReference type="Pfam" id="PF01490"/>
    </source>
</evidence>
<feature type="transmembrane region" description="Helical" evidence="6">
    <location>
        <begin position="335"/>
        <end position="352"/>
    </location>
</feature>
<feature type="transmembrane region" description="Helical" evidence="6">
    <location>
        <begin position="110"/>
        <end position="130"/>
    </location>
</feature>
<dbReference type="AlphaFoldDB" id="A0AAN7ZLI1"/>
<accession>A0AAN7ZLI1</accession>
<comment type="subcellular location">
    <subcellularLocation>
        <location evidence="1">Membrane</location>
    </subcellularLocation>
</comment>
<feature type="domain" description="Amino acid transporter transmembrane" evidence="7">
    <location>
        <begin position="28"/>
        <end position="394"/>
    </location>
</feature>
<keyword evidence="2" id="KW-0813">Transport</keyword>
<evidence type="ECO:0000256" key="2">
    <source>
        <dbReference type="ARBA" id="ARBA00022448"/>
    </source>
</evidence>
<comment type="caution">
    <text evidence="8">The sequence shown here is derived from an EMBL/GenBank/DDBJ whole genome shotgun (WGS) entry which is preliminary data.</text>
</comment>
<feature type="transmembrane region" description="Helical" evidence="6">
    <location>
        <begin position="21"/>
        <end position="44"/>
    </location>
</feature>
<dbReference type="GO" id="GO:0016020">
    <property type="term" value="C:membrane"/>
    <property type="evidence" value="ECO:0007669"/>
    <property type="project" value="UniProtKB-SubCell"/>
</dbReference>
<keyword evidence="4 6" id="KW-1133">Transmembrane helix</keyword>
<dbReference type="Pfam" id="PF01490">
    <property type="entry name" value="Aa_trans"/>
    <property type="match status" value="1"/>
</dbReference>
<evidence type="ECO:0000256" key="4">
    <source>
        <dbReference type="ARBA" id="ARBA00022989"/>
    </source>
</evidence>
<evidence type="ECO:0000313" key="8">
    <source>
        <dbReference type="EMBL" id="KAK5646942.1"/>
    </source>
</evidence>
<proteinExistence type="predicted"/>
<gene>
    <name evidence="8" type="ORF">RI129_005406</name>
</gene>
<evidence type="ECO:0000256" key="6">
    <source>
        <dbReference type="SAM" id="Phobius"/>
    </source>
</evidence>
<evidence type="ECO:0000256" key="1">
    <source>
        <dbReference type="ARBA" id="ARBA00004370"/>
    </source>
</evidence>
<keyword evidence="5 6" id="KW-0472">Membrane</keyword>
<reference evidence="8 9" key="1">
    <citation type="journal article" date="2024" name="Insects">
        <title>An Improved Chromosome-Level Genome Assembly of the Firefly Pyrocoelia pectoralis.</title>
        <authorList>
            <person name="Fu X."/>
            <person name="Meyer-Rochow V.B."/>
            <person name="Ballantyne L."/>
            <person name="Zhu X."/>
        </authorList>
    </citation>
    <scope>NUCLEOTIDE SEQUENCE [LARGE SCALE GENOMIC DNA]</scope>
    <source>
        <strain evidence="8">XCY_ONT2</strain>
    </source>
</reference>
<feature type="transmembrane region" description="Helical" evidence="6">
    <location>
        <begin position="253"/>
        <end position="273"/>
    </location>
</feature>
<name>A0AAN7ZLI1_9COLE</name>
<dbReference type="InterPro" id="IPR013057">
    <property type="entry name" value="AA_transpt_TM"/>
</dbReference>
<keyword evidence="3 6" id="KW-0812">Transmembrane</keyword>
<feature type="transmembrane region" description="Helical" evidence="6">
    <location>
        <begin position="216"/>
        <end position="233"/>
    </location>
</feature>
<feature type="transmembrane region" description="Helical" evidence="6">
    <location>
        <begin position="150"/>
        <end position="168"/>
    </location>
</feature>
<keyword evidence="9" id="KW-1185">Reference proteome</keyword>
<organism evidence="8 9">
    <name type="scientific">Pyrocoelia pectoralis</name>
    <dbReference type="NCBI Taxonomy" id="417401"/>
    <lineage>
        <taxon>Eukaryota</taxon>
        <taxon>Metazoa</taxon>
        <taxon>Ecdysozoa</taxon>
        <taxon>Arthropoda</taxon>
        <taxon>Hexapoda</taxon>
        <taxon>Insecta</taxon>
        <taxon>Pterygota</taxon>
        <taxon>Neoptera</taxon>
        <taxon>Endopterygota</taxon>
        <taxon>Coleoptera</taxon>
        <taxon>Polyphaga</taxon>
        <taxon>Elateriformia</taxon>
        <taxon>Elateroidea</taxon>
        <taxon>Lampyridae</taxon>
        <taxon>Lampyrinae</taxon>
        <taxon>Pyrocoelia</taxon>
    </lineage>
</organism>
<dbReference type="Proteomes" id="UP001329430">
    <property type="component" value="Chromosome 3"/>
</dbReference>
<dbReference type="PANTHER" id="PTHR48017">
    <property type="entry name" value="OS05G0424000 PROTEIN-RELATED"/>
    <property type="match status" value="1"/>
</dbReference>
<evidence type="ECO:0000256" key="3">
    <source>
        <dbReference type="ARBA" id="ARBA00022692"/>
    </source>
</evidence>
<feature type="transmembrane region" description="Helical" evidence="6">
    <location>
        <begin position="293"/>
        <end position="315"/>
    </location>
</feature>
<sequence length="475" mass="53728">METSERVLLLDRRRVSDSSNSNLSTMFAIICIVDVFGVFPIVSLPKAVIDCGWSGILLIIFVCSLQMYTAILLGKCWIIAEEIQPRIQFKNRYPYSALAEITYGKRLAKIVTFLLDATILCAGIPNLILASQNLQLVGLNLTNNEFNVSFCYWMIVIGMIMCPFLWLGSPKDMKLLCTVSVCIVTSVFILILISIIIMDKDTTQNMTQDVYRQPYVWQNVLTGYGIITFQFDIHPTILTIQVDMRNKKEISKAVLGGFLVSLTFFSITCINIYTHFGTEVRPSVLEMLSNTIIAHFSAILVAVQLMLTSVIGNSALYQHIEDCMGIPREFNYKRCVIRSALAVFSILLAEFVPRFDLVMSLVGGALTGPLVYLLPPLFFMKMLKLQNVHVNTMQMEAVYNTAVDEKETLQHDCARISDEYFKIRFKQIQVAFCIFIISCGLCTTFGTTYWNIVNTIRYVHFSPPCIVNIYNTSLV</sequence>
<feature type="transmembrane region" description="Helical" evidence="6">
    <location>
        <begin position="430"/>
        <end position="452"/>
    </location>
</feature>
<feature type="transmembrane region" description="Helical" evidence="6">
    <location>
        <begin position="56"/>
        <end position="80"/>
    </location>
</feature>